<feature type="binding site" description="covalent" evidence="4">
    <location>
        <position position="109"/>
    </location>
    <ligand>
        <name>heme c</name>
        <dbReference type="ChEBI" id="CHEBI:61717"/>
        <label>2</label>
    </ligand>
</feature>
<evidence type="ECO:0000256" key="3">
    <source>
        <dbReference type="ARBA" id="ARBA00023004"/>
    </source>
</evidence>
<keyword evidence="8" id="KW-1185">Reference proteome</keyword>
<comment type="PTM">
    <text evidence="4">Binds 2 heme c groups covalently per subunit.</text>
</comment>
<accession>A0A1S6HRE5</accession>
<evidence type="ECO:0000259" key="6">
    <source>
        <dbReference type="PROSITE" id="PS51007"/>
    </source>
</evidence>
<dbReference type="SUPFAM" id="SSF46626">
    <property type="entry name" value="Cytochrome c"/>
    <property type="match status" value="2"/>
</dbReference>
<dbReference type="PANTHER" id="PTHR33751:SF11">
    <property type="entry name" value="BLL4483 PROTEIN"/>
    <property type="match status" value="1"/>
</dbReference>
<dbReference type="GO" id="GO:0042597">
    <property type="term" value="C:periplasmic space"/>
    <property type="evidence" value="ECO:0007669"/>
    <property type="project" value="InterPro"/>
</dbReference>
<dbReference type="OrthoDB" id="9773456at2"/>
<evidence type="ECO:0000313" key="7">
    <source>
        <dbReference type="EMBL" id="AQS38099.1"/>
    </source>
</evidence>
<feature type="binding site" description="axial binding residue" evidence="5">
    <location>
        <position position="12"/>
    </location>
    <ligand>
        <name>heme c</name>
        <dbReference type="ChEBI" id="CHEBI:61717"/>
        <label>1</label>
    </ligand>
    <ligandPart>
        <name>Fe</name>
        <dbReference type="ChEBI" id="CHEBI:18248"/>
    </ligandPart>
</feature>
<feature type="binding site" description="covalent" evidence="4">
    <location>
        <position position="112"/>
    </location>
    <ligand>
        <name>heme c</name>
        <dbReference type="ChEBI" id="CHEBI:61717"/>
        <label>2</label>
    </ligand>
</feature>
<dbReference type="GO" id="GO:0009055">
    <property type="term" value="F:electron transfer activity"/>
    <property type="evidence" value="ECO:0007669"/>
    <property type="project" value="InterPro"/>
</dbReference>
<gene>
    <name evidence="7" type="ORF">Sps_02952</name>
</gene>
<evidence type="ECO:0000256" key="5">
    <source>
        <dbReference type="PIRSR" id="PIRSR000005-2"/>
    </source>
</evidence>
<dbReference type="Proteomes" id="UP000189545">
    <property type="component" value="Chromosome"/>
</dbReference>
<dbReference type="InterPro" id="IPR024167">
    <property type="entry name" value="Cytochrome_c4-like"/>
</dbReference>
<feature type="binding site" description="axial binding residue" evidence="5">
    <location>
        <position position="113"/>
    </location>
    <ligand>
        <name>heme c</name>
        <dbReference type="ChEBI" id="CHEBI:61717"/>
        <label>2</label>
    </ligand>
    <ligandPart>
        <name>Fe</name>
        <dbReference type="ChEBI" id="CHEBI:18248"/>
    </ligandPart>
</feature>
<dbReference type="GO" id="GO:0020037">
    <property type="term" value="F:heme binding"/>
    <property type="evidence" value="ECO:0007669"/>
    <property type="project" value="InterPro"/>
</dbReference>
<dbReference type="Pfam" id="PF00034">
    <property type="entry name" value="Cytochrom_C"/>
    <property type="match status" value="2"/>
</dbReference>
<name>A0A1S6HRE5_9GAMM</name>
<dbReference type="Gene3D" id="1.10.760.10">
    <property type="entry name" value="Cytochrome c-like domain"/>
    <property type="match status" value="2"/>
</dbReference>
<dbReference type="STRING" id="225848.Sps_02952"/>
<organism evidence="7 8">
    <name type="scientific">Shewanella psychrophila</name>
    <dbReference type="NCBI Taxonomy" id="225848"/>
    <lineage>
        <taxon>Bacteria</taxon>
        <taxon>Pseudomonadati</taxon>
        <taxon>Pseudomonadota</taxon>
        <taxon>Gammaproteobacteria</taxon>
        <taxon>Alteromonadales</taxon>
        <taxon>Shewanellaceae</taxon>
        <taxon>Shewanella</taxon>
    </lineage>
</organism>
<dbReference type="GO" id="GO:0005506">
    <property type="term" value="F:iron ion binding"/>
    <property type="evidence" value="ECO:0007669"/>
    <property type="project" value="InterPro"/>
</dbReference>
<dbReference type="EMBL" id="CP014782">
    <property type="protein sequence ID" value="AQS38099.1"/>
    <property type="molecule type" value="Genomic_DNA"/>
</dbReference>
<sequence>MPASAQLCAGCHGLQGQGIDPVGPRLAGLSAEYIQQQIKLFQTGQRQNPTMGPMAMTVQGEAIEQVSKYFSSQDVADVSTHVRGEKVSYDDPTERLVYQGDWERIIPACVTCHGPSGIGGGQFPRLAGQQANYLKAQLLAWQTGSRKGDIDGIMGDIAAKLTASEIDALSQYFSTLE</sequence>
<evidence type="ECO:0000313" key="8">
    <source>
        <dbReference type="Proteomes" id="UP000189545"/>
    </source>
</evidence>
<dbReference type="InterPro" id="IPR036909">
    <property type="entry name" value="Cyt_c-like_dom_sf"/>
</dbReference>
<feature type="binding site" description="axial binding residue" evidence="5">
    <location>
        <position position="154"/>
    </location>
    <ligand>
        <name>heme c</name>
        <dbReference type="ChEBI" id="CHEBI:61717"/>
        <label>2</label>
    </ligand>
    <ligandPart>
        <name>Fe</name>
        <dbReference type="ChEBI" id="CHEBI:18248"/>
    </ligandPart>
</feature>
<dbReference type="PROSITE" id="PS51007">
    <property type="entry name" value="CYTC"/>
    <property type="match status" value="2"/>
</dbReference>
<keyword evidence="3 5" id="KW-0408">Iron</keyword>
<feature type="binding site" description="axial binding residue" evidence="5">
    <location>
        <position position="51"/>
    </location>
    <ligand>
        <name>heme c</name>
        <dbReference type="ChEBI" id="CHEBI:61717"/>
        <label>1</label>
    </ligand>
    <ligandPart>
        <name>Fe</name>
        <dbReference type="ChEBI" id="CHEBI:18248"/>
    </ligandPart>
</feature>
<keyword evidence="2 5" id="KW-0479">Metal-binding</keyword>
<keyword evidence="1 4" id="KW-0349">Heme</keyword>
<dbReference type="InterPro" id="IPR009056">
    <property type="entry name" value="Cyt_c-like_dom"/>
</dbReference>
<dbReference type="KEGG" id="spsw:Sps_02952"/>
<feature type="binding site" description="covalent" evidence="4">
    <location>
        <position position="11"/>
    </location>
    <ligand>
        <name>heme c</name>
        <dbReference type="ChEBI" id="CHEBI:61717"/>
        <label>1</label>
    </ligand>
</feature>
<feature type="binding site" description="covalent" evidence="4">
    <location>
        <position position="8"/>
    </location>
    <ligand>
        <name>heme c</name>
        <dbReference type="ChEBI" id="CHEBI:61717"/>
        <label>1</label>
    </ligand>
</feature>
<dbReference type="InterPro" id="IPR050597">
    <property type="entry name" value="Cytochrome_c_Oxidase_Subunit"/>
</dbReference>
<evidence type="ECO:0000256" key="1">
    <source>
        <dbReference type="ARBA" id="ARBA00022617"/>
    </source>
</evidence>
<dbReference type="PIRSF" id="PIRSF000005">
    <property type="entry name" value="Cytochrome_c4"/>
    <property type="match status" value="1"/>
</dbReference>
<feature type="domain" description="Cytochrome c" evidence="6">
    <location>
        <begin position="79"/>
        <end position="177"/>
    </location>
</feature>
<dbReference type="RefSeq" id="WP_077753191.1">
    <property type="nucleotide sequence ID" value="NZ_CP014782.1"/>
</dbReference>
<proteinExistence type="predicted"/>
<evidence type="ECO:0000256" key="4">
    <source>
        <dbReference type="PIRSR" id="PIRSR000005-1"/>
    </source>
</evidence>
<protein>
    <submittedName>
        <fullName evidence="7">Cytochrome c</fullName>
    </submittedName>
</protein>
<dbReference type="PANTHER" id="PTHR33751">
    <property type="entry name" value="CBB3-TYPE CYTOCHROME C OXIDASE SUBUNIT FIXP"/>
    <property type="match status" value="1"/>
</dbReference>
<feature type="domain" description="Cytochrome c" evidence="6">
    <location>
        <begin position="1"/>
        <end position="86"/>
    </location>
</feature>
<dbReference type="AlphaFoldDB" id="A0A1S6HRE5"/>
<reference evidence="7 8" key="1">
    <citation type="submission" date="2016-03" db="EMBL/GenBank/DDBJ databases">
        <title>Complete genome sequence of Shewanella psychrophila WP2, a deep sea bacterium isolated from west Pacific sediment.</title>
        <authorList>
            <person name="Xu G."/>
            <person name="Jian H."/>
        </authorList>
    </citation>
    <scope>NUCLEOTIDE SEQUENCE [LARGE SCALE GENOMIC DNA]</scope>
    <source>
        <strain evidence="7 8">WP2</strain>
    </source>
</reference>
<evidence type="ECO:0000256" key="2">
    <source>
        <dbReference type="ARBA" id="ARBA00022723"/>
    </source>
</evidence>